<dbReference type="Proteomes" id="UP001066276">
    <property type="component" value="Chromosome 2_1"/>
</dbReference>
<keyword evidence="3" id="KW-1185">Reference proteome</keyword>
<feature type="region of interest" description="Disordered" evidence="1">
    <location>
        <begin position="1"/>
        <end position="54"/>
    </location>
</feature>
<evidence type="ECO:0000256" key="1">
    <source>
        <dbReference type="SAM" id="MobiDB-lite"/>
    </source>
</evidence>
<proteinExistence type="predicted"/>
<evidence type="ECO:0000313" key="2">
    <source>
        <dbReference type="EMBL" id="KAJ1198790.1"/>
    </source>
</evidence>
<sequence length="92" mass="9656">MWSGDPRPGGRSASWCGPGGGRRSGVGEAGNWGPMKELGAISDAQRGEEPAPARQTRYCGRLRWRDGSPCGEEAVFPGPDGSGLAMLGLWPE</sequence>
<feature type="compositionally biased region" description="Gly residues" evidence="1">
    <location>
        <begin position="17"/>
        <end position="30"/>
    </location>
</feature>
<reference evidence="2" key="1">
    <citation type="journal article" date="2022" name="bioRxiv">
        <title>Sequencing and chromosome-scale assembly of the giantPleurodeles waltlgenome.</title>
        <authorList>
            <person name="Brown T."/>
            <person name="Elewa A."/>
            <person name="Iarovenko S."/>
            <person name="Subramanian E."/>
            <person name="Araus A.J."/>
            <person name="Petzold A."/>
            <person name="Susuki M."/>
            <person name="Suzuki K.-i.T."/>
            <person name="Hayashi T."/>
            <person name="Toyoda A."/>
            <person name="Oliveira C."/>
            <person name="Osipova E."/>
            <person name="Leigh N.D."/>
            <person name="Simon A."/>
            <person name="Yun M.H."/>
        </authorList>
    </citation>
    <scope>NUCLEOTIDE SEQUENCE</scope>
    <source>
        <strain evidence="2">20211129_DDA</strain>
        <tissue evidence="2">Liver</tissue>
    </source>
</reference>
<gene>
    <name evidence="2" type="ORF">NDU88_002629</name>
</gene>
<dbReference type="EMBL" id="JANPWB010000003">
    <property type="protein sequence ID" value="KAJ1198790.1"/>
    <property type="molecule type" value="Genomic_DNA"/>
</dbReference>
<comment type="caution">
    <text evidence="2">The sequence shown here is derived from an EMBL/GenBank/DDBJ whole genome shotgun (WGS) entry which is preliminary data.</text>
</comment>
<name>A0AAV7VE73_PLEWA</name>
<evidence type="ECO:0000313" key="3">
    <source>
        <dbReference type="Proteomes" id="UP001066276"/>
    </source>
</evidence>
<protein>
    <submittedName>
        <fullName evidence="2">Uncharacterized protein</fullName>
    </submittedName>
</protein>
<organism evidence="2 3">
    <name type="scientific">Pleurodeles waltl</name>
    <name type="common">Iberian ribbed newt</name>
    <dbReference type="NCBI Taxonomy" id="8319"/>
    <lineage>
        <taxon>Eukaryota</taxon>
        <taxon>Metazoa</taxon>
        <taxon>Chordata</taxon>
        <taxon>Craniata</taxon>
        <taxon>Vertebrata</taxon>
        <taxon>Euteleostomi</taxon>
        <taxon>Amphibia</taxon>
        <taxon>Batrachia</taxon>
        <taxon>Caudata</taxon>
        <taxon>Salamandroidea</taxon>
        <taxon>Salamandridae</taxon>
        <taxon>Pleurodelinae</taxon>
        <taxon>Pleurodeles</taxon>
    </lineage>
</organism>
<accession>A0AAV7VE73</accession>
<dbReference type="AlphaFoldDB" id="A0AAV7VE73"/>